<dbReference type="EMBL" id="FMTL01000001">
    <property type="protein sequence ID" value="SCW38555.1"/>
    <property type="molecule type" value="Genomic_DNA"/>
</dbReference>
<proteinExistence type="predicted"/>
<comment type="caution">
    <text evidence="1">The sequence shown here is derived from an EMBL/GenBank/DDBJ whole genome shotgun (WGS) entry which is preliminary data.</text>
</comment>
<accession>A0AB37Z3Z7</accession>
<dbReference type="AlphaFoldDB" id="A0AB37Z3Z7"/>
<evidence type="ECO:0000313" key="1">
    <source>
        <dbReference type="EMBL" id="SCW38555.1"/>
    </source>
</evidence>
<organism evidence="1 2">
    <name type="scientific">Pseudomonas peli</name>
    <dbReference type="NCBI Taxonomy" id="592361"/>
    <lineage>
        <taxon>Bacteria</taxon>
        <taxon>Pseudomonadati</taxon>
        <taxon>Pseudomonadota</taxon>
        <taxon>Gammaproteobacteria</taxon>
        <taxon>Pseudomonadales</taxon>
        <taxon>Pseudomonadaceae</taxon>
        <taxon>Pseudomonas</taxon>
    </lineage>
</organism>
<protein>
    <submittedName>
        <fullName evidence="1">Uncharacterized protein</fullName>
    </submittedName>
</protein>
<evidence type="ECO:0000313" key="2">
    <source>
        <dbReference type="Proteomes" id="UP000242418"/>
    </source>
</evidence>
<keyword evidence="2" id="KW-1185">Reference proteome</keyword>
<sequence length="258" mass="27663">MATASVALVLALPVVVPPRATLKFRVLREGVVTPGVKTLFLYRGWGSVATLAMVFQTLDGEWTRAEQFDLATLLAQGEWLVAGEDLAAPRRTRATYLAFTESAELTFDITSGEGGVVGEPATLAAQVRVDQQPAGREVVVIERPLDGQWRVAGYGLTVDGEAELELRVAGGLCYAVAVDDWGVLYSPTLAVTVGQTIRPTLFTGWLYRVTEAGTLPATEPEWWPADGDNAARLIGTARAIAVRYYAPIGHGPVPVEVI</sequence>
<reference evidence="1 2" key="1">
    <citation type="submission" date="2016-10" db="EMBL/GenBank/DDBJ databases">
        <authorList>
            <person name="Varghese N."/>
            <person name="Submissions S."/>
        </authorList>
    </citation>
    <scope>NUCLEOTIDE SEQUENCE [LARGE SCALE GENOMIC DNA]</scope>
    <source>
        <strain evidence="1 2">DSM 17833</strain>
    </source>
</reference>
<gene>
    <name evidence="1" type="ORF">SAMN05216370_0857</name>
</gene>
<name>A0AB37Z3Z7_9PSED</name>
<dbReference type="Proteomes" id="UP000242418">
    <property type="component" value="Unassembled WGS sequence"/>
</dbReference>